<evidence type="ECO:0000313" key="2">
    <source>
        <dbReference type="EMBL" id="AEO93194.1"/>
    </source>
</evidence>
<dbReference type="EMBL" id="JN616263">
    <property type="protein sequence ID" value="AEO93194.1"/>
    <property type="molecule type" value="Genomic_DNA"/>
</dbReference>
<sequence>MFVCFIFWLNFLSLEFLKFNDFYIFCGSYKDFYFLNCFKVNFFDCDIYKMLW</sequence>
<evidence type="ECO:0000256" key="1">
    <source>
        <dbReference type="SAM" id="SignalP"/>
    </source>
</evidence>
<reference evidence="2" key="1">
    <citation type="journal article" date="2012" name="Mol. Biol. Rep.">
        <title>Nearly complete mitochondrial genome of Polyascus gregaria and the phylogenetic relationships among maxillopodans.</title>
        <authorList>
            <person name="Yan J."/>
            <person name="Zhou J."/>
            <person name="Li P."/>
            <person name="Sun H."/>
            <person name="Zhou K."/>
        </authorList>
    </citation>
    <scope>NUCLEOTIDE SEQUENCE</scope>
</reference>
<proteinExistence type="predicted"/>
<keyword evidence="1" id="KW-0732">Signal</keyword>
<gene>
    <name evidence="2" type="primary">ATP8</name>
</gene>
<geneLocation type="mitochondrion" evidence="2"/>
<feature type="chain" id="PRO_5003618555" evidence="1">
    <location>
        <begin position="17"/>
        <end position="52"/>
    </location>
</feature>
<name>H8ZWM8_9CRUS</name>
<dbReference type="AlphaFoldDB" id="H8ZWM8"/>
<organism evidence="2">
    <name type="scientific">Polyascus gregaria</name>
    <dbReference type="NCBI Taxonomy" id="238043"/>
    <lineage>
        <taxon>Eukaryota</taxon>
        <taxon>Metazoa</taxon>
        <taxon>Ecdysozoa</taxon>
        <taxon>Arthropoda</taxon>
        <taxon>Crustacea</taxon>
        <taxon>Multicrustacea</taxon>
        <taxon>Cirripedia</taxon>
        <taxon>Rhizocephala</taxon>
        <taxon>Sacculinidae</taxon>
        <taxon>Polyascus</taxon>
    </lineage>
</organism>
<accession>H8ZWM8</accession>
<keyword evidence="2" id="KW-0496">Mitochondrion</keyword>
<feature type="signal peptide" evidence="1">
    <location>
        <begin position="1"/>
        <end position="16"/>
    </location>
</feature>
<protein>
    <submittedName>
        <fullName evidence="2">ATPase subunit 8</fullName>
    </submittedName>
</protein>